<name>A0ABU6QCJ9_9FABA</name>
<gene>
    <name evidence="2" type="ORF">PIB30_031182</name>
</gene>
<reference evidence="2 3" key="1">
    <citation type="journal article" date="2023" name="Plants (Basel)">
        <title>Bridging the Gap: Combining Genomics and Transcriptomics Approaches to Understand Stylosanthes scabra, an Orphan Legume from the Brazilian Caatinga.</title>
        <authorList>
            <person name="Ferreira-Neto J.R.C."/>
            <person name="da Silva M.D."/>
            <person name="Binneck E."/>
            <person name="de Melo N.F."/>
            <person name="da Silva R.H."/>
            <person name="de Melo A.L.T.M."/>
            <person name="Pandolfi V."/>
            <person name="Bustamante F.O."/>
            <person name="Brasileiro-Vidal A.C."/>
            <person name="Benko-Iseppon A.M."/>
        </authorList>
    </citation>
    <scope>NUCLEOTIDE SEQUENCE [LARGE SCALE GENOMIC DNA]</scope>
    <source>
        <tissue evidence="2">Leaves</tissue>
    </source>
</reference>
<evidence type="ECO:0000313" key="2">
    <source>
        <dbReference type="EMBL" id="MED6109181.1"/>
    </source>
</evidence>
<accession>A0ABU6QCJ9</accession>
<evidence type="ECO:0000256" key="1">
    <source>
        <dbReference type="SAM" id="MobiDB-lite"/>
    </source>
</evidence>
<feature type="compositionally biased region" description="Basic and acidic residues" evidence="1">
    <location>
        <begin position="165"/>
        <end position="176"/>
    </location>
</feature>
<protein>
    <submittedName>
        <fullName evidence="2">Uncharacterized protein</fullName>
    </submittedName>
</protein>
<dbReference type="EMBL" id="JASCZI010000133">
    <property type="protein sequence ID" value="MED6109181.1"/>
    <property type="molecule type" value="Genomic_DNA"/>
</dbReference>
<keyword evidence="3" id="KW-1185">Reference proteome</keyword>
<dbReference type="Proteomes" id="UP001341840">
    <property type="component" value="Unassembled WGS sequence"/>
</dbReference>
<comment type="caution">
    <text evidence="2">The sequence shown here is derived from an EMBL/GenBank/DDBJ whole genome shotgun (WGS) entry which is preliminary data.</text>
</comment>
<feature type="region of interest" description="Disordered" evidence="1">
    <location>
        <begin position="150"/>
        <end position="176"/>
    </location>
</feature>
<sequence>MAESIGGIVTNDLLESVAEIEQGSGGGGGEVAAPELEDLQAAKGEEGQGSGVPDWGREHRNHLEGGQQAKDPSELLEGAVIPQVRHVCPQVVHGCTRQHALQLVQCLQPRLHVVQPSRVQLQYHRPLDQRPRVFLHELHQLLQTREIEKGGLGGMGETETAMGTDEEKRLRIENLR</sequence>
<evidence type="ECO:0000313" key="3">
    <source>
        <dbReference type="Proteomes" id="UP001341840"/>
    </source>
</evidence>
<feature type="region of interest" description="Disordered" evidence="1">
    <location>
        <begin position="19"/>
        <end position="72"/>
    </location>
</feature>
<organism evidence="2 3">
    <name type="scientific">Stylosanthes scabra</name>
    <dbReference type="NCBI Taxonomy" id="79078"/>
    <lineage>
        <taxon>Eukaryota</taxon>
        <taxon>Viridiplantae</taxon>
        <taxon>Streptophyta</taxon>
        <taxon>Embryophyta</taxon>
        <taxon>Tracheophyta</taxon>
        <taxon>Spermatophyta</taxon>
        <taxon>Magnoliopsida</taxon>
        <taxon>eudicotyledons</taxon>
        <taxon>Gunneridae</taxon>
        <taxon>Pentapetalae</taxon>
        <taxon>rosids</taxon>
        <taxon>fabids</taxon>
        <taxon>Fabales</taxon>
        <taxon>Fabaceae</taxon>
        <taxon>Papilionoideae</taxon>
        <taxon>50 kb inversion clade</taxon>
        <taxon>dalbergioids sensu lato</taxon>
        <taxon>Dalbergieae</taxon>
        <taxon>Pterocarpus clade</taxon>
        <taxon>Stylosanthes</taxon>
    </lineage>
</organism>
<proteinExistence type="predicted"/>